<evidence type="ECO:0000313" key="3">
    <source>
        <dbReference type="Proteomes" id="UP000053029"/>
    </source>
</evidence>
<dbReference type="OrthoDB" id="4146549at2759"/>
<reference evidence="2 3" key="1">
    <citation type="submission" date="2015-01" db="EMBL/GenBank/DDBJ databases">
        <title>The Genome Sequence of Fonsecaea pedrosoi CBS 271.37.</title>
        <authorList>
            <consortium name="The Broad Institute Genomics Platform"/>
            <person name="Cuomo C."/>
            <person name="de Hoog S."/>
            <person name="Gorbushina A."/>
            <person name="Stielow B."/>
            <person name="Teixiera M."/>
            <person name="Abouelleil A."/>
            <person name="Chapman S.B."/>
            <person name="Priest M."/>
            <person name="Young S.K."/>
            <person name="Wortman J."/>
            <person name="Nusbaum C."/>
            <person name="Birren B."/>
        </authorList>
    </citation>
    <scope>NUCLEOTIDE SEQUENCE [LARGE SCALE GENOMIC DNA]</scope>
    <source>
        <strain evidence="2 3">CBS 271.37</strain>
    </source>
</reference>
<gene>
    <name evidence="2" type="ORF">Z517_04859</name>
</gene>
<proteinExistence type="predicted"/>
<dbReference type="RefSeq" id="XP_013285641.1">
    <property type="nucleotide sequence ID" value="XM_013430187.1"/>
</dbReference>
<dbReference type="EMBL" id="KN846971">
    <property type="protein sequence ID" value="KIW81833.1"/>
    <property type="molecule type" value="Genomic_DNA"/>
</dbReference>
<dbReference type="GeneID" id="25304349"/>
<protein>
    <submittedName>
        <fullName evidence="2">Uncharacterized protein</fullName>
    </submittedName>
</protein>
<evidence type="ECO:0000313" key="2">
    <source>
        <dbReference type="EMBL" id="KIW81833.1"/>
    </source>
</evidence>
<feature type="region of interest" description="Disordered" evidence="1">
    <location>
        <begin position="1"/>
        <end position="27"/>
    </location>
</feature>
<accession>A0A0D2GLK9</accession>
<sequence length="352" mass="39473">MAPRRSTSGKKAKRPAARKPSAPPAQAYQSLEYSQHIKPLDSSEVDLDLEAIKFGHVPGSTRGRIEEPADDRLAATVENIAHRRRVVLKAVQQERSGWRVVDKDTQPETRRSTPEAISDLKQSVPVPTSFPESNIRPAVDDAEPTASDRANQSGQKQVEGGFPERTGAVREGETSALLQAVDFEGSPVSKCPVLEALGIGEEQASQRLPYPLNNKEFLQLYVAPLSELEMRCGERHLAQEPTLEQGKARLLDRLDRCEEIAARMVAIVDAVDRQWEGSLPVEEADSRGFFRCRKAYRQLEEAVETEAPRHSNCPYWTYTSRLALMRAEKRVEEQMWKTPMLVENIPRPANDQ</sequence>
<keyword evidence="3" id="KW-1185">Reference proteome</keyword>
<organism evidence="2 3">
    <name type="scientific">Fonsecaea pedrosoi CBS 271.37</name>
    <dbReference type="NCBI Taxonomy" id="1442368"/>
    <lineage>
        <taxon>Eukaryota</taxon>
        <taxon>Fungi</taxon>
        <taxon>Dikarya</taxon>
        <taxon>Ascomycota</taxon>
        <taxon>Pezizomycotina</taxon>
        <taxon>Eurotiomycetes</taxon>
        <taxon>Chaetothyriomycetidae</taxon>
        <taxon>Chaetothyriales</taxon>
        <taxon>Herpotrichiellaceae</taxon>
        <taxon>Fonsecaea</taxon>
    </lineage>
</organism>
<name>A0A0D2GLK9_9EURO</name>
<dbReference type="HOGENOM" id="CLU_780749_0_0_1"/>
<dbReference type="VEuPathDB" id="FungiDB:Z517_04859"/>
<feature type="region of interest" description="Disordered" evidence="1">
    <location>
        <begin position="101"/>
        <end position="166"/>
    </location>
</feature>
<evidence type="ECO:0000256" key="1">
    <source>
        <dbReference type="SAM" id="MobiDB-lite"/>
    </source>
</evidence>
<feature type="compositionally biased region" description="Basic residues" evidence="1">
    <location>
        <begin position="7"/>
        <end position="17"/>
    </location>
</feature>
<feature type="compositionally biased region" description="Low complexity" evidence="1">
    <location>
        <begin position="18"/>
        <end position="27"/>
    </location>
</feature>
<dbReference type="Proteomes" id="UP000053029">
    <property type="component" value="Unassembled WGS sequence"/>
</dbReference>
<feature type="compositionally biased region" description="Basic and acidic residues" evidence="1">
    <location>
        <begin position="101"/>
        <end position="113"/>
    </location>
</feature>
<dbReference type="AlphaFoldDB" id="A0A0D2GLK9"/>